<sequence length="1168" mass="129469">MSPGTHAQQAFRTEPRNLTVRMGATAVLKCEVLRASGIVQWAKDGLLLGPQRSLPGFPRYSMIGKRGQYHLRIENAQLEDDAFFECQAGQSESSDGIVSGLAFLTVQIPPSKPYFIMDTPTPWVVGKKYRVECVAPDAKPEADISLLEKKVLVTALKSDNGRELTCHAKNKAVSQPVVTTVTMNVYYPPDPPYIIGLDRDEVKAGTLLVLECVSHGGNPLANLQWTKEGEVLSTTWGEEVVGQKSRNILTLKITPADNQAELSCESGNIVSLSPLSITRKITVFFDPAELTLSGSPKAVEGQELTLSCHASSSNPPVHIRWWLGYKELNNTSVAFEEGENGGMTTTSNVTHRVSREENGLRLTCEAFNNGTQFSKIQAATLAVYYPPQRVFIDSPPEDVPLRSGTRVLLTCFSTGGNPPAELTWFKNGSKVSHAQPQTLSQMFVSRGLNLLLTASDNRADYRCDATNKAKKTMSAHVKLLVHFVAVSMKITAKQEVLRRGQEINLECLSGSSNPKSDVSWKVGRMRLPGVEEKPMKSLFGGVSVLSRLSLNLSSQHNNQKVICQAYSPVLEEAANTFYHLNVLYPPEFSPEQPTEVQVVEDDVATIPLMVSANPEVFSCIWLHRRQTLVKGEDIRHQWSDDHSLEIRNVTRKDGGLYTIKCENDEGVDQTTVELDVLYAPSLKPEKDPVFVNLGGTADLICVADANPIIPGMFSWKWLGEEEVEMGEETQEDESSLLTIYNVTRAHAGFYQCTASNGIALPASVEMQLVVQFTPVLRKGPQWSKVASRGDGTTTAELVCQAEGIPRVEFIWGKKGMLIDLANPRYEERTEREGSIHTSTLRVVNVSAVLDYAVFSCTARNSLGEDKLDIQLVSTNHPDPPSLFRQVGVTHDSVTLEWIPGFNGGLQQRFRIRYIWDKAISFMYVDVLPPDETTFTVTGLQPLTTYNFSVNALNAIGESGYADNGAVLTITTKGQFGVTPPALSTPSGVPTRLTVAFTVVFGVLLLLNSLGCFLGRKWKNRRDKTSTLLPRIPHDLISTRRSSQSTVSKSNKYESREKINTGAQRTLLIDSGSETESNVYESYTAVRRRKEYVARRKRATDNMQRHQETDEERKEIRQKVKRSGMLYAINCSLDIIFSSQGIKKAGQLMDDQQARRDYDLPFELRGELV</sequence>
<dbReference type="FunFam" id="2.60.40.10:FF:000719">
    <property type="entry name" value="nephrin isoform X1"/>
    <property type="match status" value="1"/>
</dbReference>
<evidence type="ECO:0000256" key="8">
    <source>
        <dbReference type="SAM" id="Phobius"/>
    </source>
</evidence>
<keyword evidence="8" id="KW-1133">Transmembrane helix</keyword>
<feature type="domain" description="Ig-like" evidence="9">
    <location>
        <begin position="287"/>
        <end position="382"/>
    </location>
</feature>
<dbReference type="InterPro" id="IPR003598">
    <property type="entry name" value="Ig_sub2"/>
</dbReference>
<feature type="domain" description="Ig-like" evidence="9">
    <location>
        <begin position="3"/>
        <end position="99"/>
    </location>
</feature>
<dbReference type="Pfam" id="PF08205">
    <property type="entry name" value="C2-set_2"/>
    <property type="match status" value="3"/>
</dbReference>
<dbReference type="InterPro" id="IPR003599">
    <property type="entry name" value="Ig_sub"/>
</dbReference>
<dbReference type="GO" id="GO:0005886">
    <property type="term" value="C:plasma membrane"/>
    <property type="evidence" value="ECO:0007669"/>
    <property type="project" value="TreeGrafter"/>
</dbReference>
<feature type="domain" description="Ig-like" evidence="9">
    <location>
        <begin position="780"/>
        <end position="870"/>
    </location>
</feature>
<proteinExistence type="predicted"/>
<reference evidence="11" key="1">
    <citation type="submission" date="2025-08" db="UniProtKB">
        <authorList>
            <consortium name="Ensembl"/>
        </authorList>
    </citation>
    <scope>IDENTIFICATION</scope>
</reference>
<evidence type="ECO:0000313" key="11">
    <source>
        <dbReference type="Ensembl" id="ENSFHEP00000028314.1"/>
    </source>
</evidence>
<keyword evidence="12" id="KW-1185">Reference proteome</keyword>
<feature type="domain" description="Fibronectin type-III" evidence="10">
    <location>
        <begin position="879"/>
        <end position="974"/>
    </location>
</feature>
<dbReference type="CDD" id="cd00063">
    <property type="entry name" value="FN3"/>
    <property type="match status" value="1"/>
</dbReference>
<dbReference type="InterPro" id="IPR007110">
    <property type="entry name" value="Ig-like_dom"/>
</dbReference>
<keyword evidence="4" id="KW-1015">Disulfide bond</keyword>
<evidence type="ECO:0000256" key="5">
    <source>
        <dbReference type="ARBA" id="ARBA00023180"/>
    </source>
</evidence>
<dbReference type="SUPFAM" id="SSF48726">
    <property type="entry name" value="Immunoglobulin"/>
    <property type="match status" value="9"/>
</dbReference>
<organism evidence="11 12">
    <name type="scientific">Fundulus heteroclitus</name>
    <name type="common">Killifish</name>
    <name type="synonym">Mummichog</name>
    <dbReference type="NCBI Taxonomy" id="8078"/>
    <lineage>
        <taxon>Eukaryota</taxon>
        <taxon>Metazoa</taxon>
        <taxon>Chordata</taxon>
        <taxon>Craniata</taxon>
        <taxon>Vertebrata</taxon>
        <taxon>Euteleostomi</taxon>
        <taxon>Actinopterygii</taxon>
        <taxon>Neopterygii</taxon>
        <taxon>Teleostei</taxon>
        <taxon>Neoteleostei</taxon>
        <taxon>Acanthomorphata</taxon>
        <taxon>Ovalentaria</taxon>
        <taxon>Atherinomorphae</taxon>
        <taxon>Cyprinodontiformes</taxon>
        <taxon>Fundulidae</taxon>
        <taxon>Fundulus</taxon>
    </lineage>
</organism>
<feature type="domain" description="Ig-like" evidence="9">
    <location>
        <begin position="387"/>
        <end position="474"/>
    </location>
</feature>
<accession>A0A3Q2QM64</accession>
<keyword evidence="8" id="KW-0812">Transmembrane</keyword>
<keyword evidence="6" id="KW-0393">Immunoglobulin domain</keyword>
<dbReference type="InterPro" id="IPR013162">
    <property type="entry name" value="CD80_C2-set"/>
</dbReference>
<dbReference type="Gene3D" id="2.60.40.10">
    <property type="entry name" value="Immunoglobulins"/>
    <property type="match status" value="10"/>
</dbReference>
<dbReference type="InterPro" id="IPR003961">
    <property type="entry name" value="FN3_dom"/>
</dbReference>
<dbReference type="GO" id="GO:0050839">
    <property type="term" value="F:cell adhesion molecule binding"/>
    <property type="evidence" value="ECO:0007669"/>
    <property type="project" value="TreeGrafter"/>
</dbReference>
<dbReference type="Pfam" id="PF00041">
    <property type="entry name" value="fn3"/>
    <property type="match status" value="1"/>
</dbReference>
<dbReference type="Pfam" id="PF07679">
    <property type="entry name" value="I-set"/>
    <property type="match status" value="2"/>
</dbReference>
<feature type="region of interest" description="Disordered" evidence="7">
    <location>
        <begin position="1094"/>
        <end position="1113"/>
    </location>
</feature>
<evidence type="ECO:0000256" key="2">
    <source>
        <dbReference type="ARBA" id="ARBA00022737"/>
    </source>
</evidence>
<evidence type="ECO:0000256" key="4">
    <source>
        <dbReference type="ARBA" id="ARBA00023157"/>
    </source>
</evidence>
<dbReference type="PANTHER" id="PTHR11640:SF136">
    <property type="entry name" value="NEPHRIN"/>
    <property type="match status" value="1"/>
</dbReference>
<dbReference type="CDD" id="cd00096">
    <property type="entry name" value="Ig"/>
    <property type="match status" value="2"/>
</dbReference>
<protein>
    <submittedName>
        <fullName evidence="11">NPHS1 adhesion molecule, nephrin</fullName>
    </submittedName>
</protein>
<dbReference type="GeneTree" id="ENSGT00940000159510"/>
<dbReference type="SMART" id="SM00408">
    <property type="entry name" value="IGc2"/>
    <property type="match status" value="6"/>
</dbReference>
<dbReference type="SUPFAM" id="SSF49265">
    <property type="entry name" value="Fibronectin type III"/>
    <property type="match status" value="1"/>
</dbReference>
<dbReference type="GO" id="GO:0005911">
    <property type="term" value="C:cell-cell junction"/>
    <property type="evidence" value="ECO:0007669"/>
    <property type="project" value="TreeGrafter"/>
</dbReference>
<evidence type="ECO:0000256" key="1">
    <source>
        <dbReference type="ARBA" id="ARBA00004479"/>
    </source>
</evidence>
<name>A0A3Q2QM64_FUNHE</name>
<dbReference type="InterPro" id="IPR013098">
    <property type="entry name" value="Ig_I-set"/>
</dbReference>
<feature type="domain" description="Ig-like" evidence="9">
    <location>
        <begin position="191"/>
        <end position="282"/>
    </location>
</feature>
<keyword evidence="3 8" id="KW-0472">Membrane</keyword>
<reference evidence="11" key="2">
    <citation type="submission" date="2025-09" db="UniProtKB">
        <authorList>
            <consortium name="Ensembl"/>
        </authorList>
    </citation>
    <scope>IDENTIFICATION</scope>
</reference>
<dbReference type="SMART" id="SM00060">
    <property type="entry name" value="FN3"/>
    <property type="match status" value="1"/>
</dbReference>
<dbReference type="PROSITE" id="PS50853">
    <property type="entry name" value="FN3"/>
    <property type="match status" value="1"/>
</dbReference>
<evidence type="ECO:0000259" key="10">
    <source>
        <dbReference type="PROSITE" id="PS50853"/>
    </source>
</evidence>
<dbReference type="InterPro" id="IPR013783">
    <property type="entry name" value="Ig-like_fold"/>
</dbReference>
<dbReference type="Proteomes" id="UP000265000">
    <property type="component" value="Unplaced"/>
</dbReference>
<dbReference type="PANTHER" id="PTHR11640">
    <property type="entry name" value="NEPHRIN"/>
    <property type="match status" value="1"/>
</dbReference>
<keyword evidence="5" id="KW-0325">Glycoprotein</keyword>
<dbReference type="InterPro" id="IPR036179">
    <property type="entry name" value="Ig-like_dom_sf"/>
</dbReference>
<feature type="transmembrane region" description="Helical" evidence="8">
    <location>
        <begin position="992"/>
        <end position="1013"/>
    </location>
</feature>
<dbReference type="InterPro" id="IPR036116">
    <property type="entry name" value="FN3_sf"/>
</dbReference>
<dbReference type="Pfam" id="PF13927">
    <property type="entry name" value="Ig_3"/>
    <property type="match status" value="2"/>
</dbReference>
<feature type="domain" description="Ig-like" evidence="9">
    <location>
        <begin position="680"/>
        <end position="765"/>
    </location>
</feature>
<dbReference type="SMART" id="SM00409">
    <property type="entry name" value="IG"/>
    <property type="match status" value="8"/>
</dbReference>
<evidence type="ECO:0000256" key="3">
    <source>
        <dbReference type="ARBA" id="ARBA00023136"/>
    </source>
</evidence>
<evidence type="ECO:0000256" key="6">
    <source>
        <dbReference type="ARBA" id="ARBA00023319"/>
    </source>
</evidence>
<comment type="subcellular location">
    <subcellularLocation>
        <location evidence="1">Membrane</location>
        <topology evidence="1">Single-pass type I membrane protein</topology>
    </subcellularLocation>
</comment>
<dbReference type="STRING" id="8078.ENSFHEP00000028314"/>
<dbReference type="PROSITE" id="PS50835">
    <property type="entry name" value="IG_LIKE"/>
    <property type="match status" value="7"/>
</dbReference>
<evidence type="ECO:0000256" key="7">
    <source>
        <dbReference type="SAM" id="MobiDB-lite"/>
    </source>
</evidence>
<dbReference type="Ensembl" id="ENSFHET00000031406.1">
    <property type="protein sequence ID" value="ENSFHEP00000028314.1"/>
    <property type="gene ID" value="ENSFHEG00000012522.1"/>
</dbReference>
<evidence type="ECO:0000259" key="9">
    <source>
        <dbReference type="PROSITE" id="PS50835"/>
    </source>
</evidence>
<dbReference type="InterPro" id="IPR051275">
    <property type="entry name" value="Cell_adhesion_signaling"/>
</dbReference>
<dbReference type="AlphaFoldDB" id="A0A3Q2QM64"/>
<evidence type="ECO:0000313" key="12">
    <source>
        <dbReference type="Proteomes" id="UP000265000"/>
    </source>
</evidence>
<feature type="domain" description="Ig-like" evidence="9">
    <location>
        <begin position="486"/>
        <end position="565"/>
    </location>
</feature>
<dbReference type="GO" id="GO:0098609">
    <property type="term" value="P:cell-cell adhesion"/>
    <property type="evidence" value="ECO:0007669"/>
    <property type="project" value="TreeGrafter"/>
</dbReference>
<keyword evidence="2" id="KW-0677">Repeat</keyword>